<sequence>MDGIIDMIVMEPEPLYGPWMQVSNRKTRRSGMSKDAPKQRPSNESTTLINVSRFGILKNTDACTNDHAGNKNSRGLETSKVMDRRGESSKARDGEQAMIVEKIGDDVESLKEFSIQNTPALATKDQLIAMPSVLDPKDHSVVKIISKDVIMVKEKEQNRTTITESKPSELGSSKRLDSNSSSELDEAGKRDGNPLRELDLQVESVTKTESSAVVAATDGGAEAWCARF</sequence>
<gene>
    <name evidence="2" type="ORF">V6N12_068441</name>
</gene>
<organism evidence="2 3">
    <name type="scientific">Hibiscus sabdariffa</name>
    <name type="common">roselle</name>
    <dbReference type="NCBI Taxonomy" id="183260"/>
    <lineage>
        <taxon>Eukaryota</taxon>
        <taxon>Viridiplantae</taxon>
        <taxon>Streptophyta</taxon>
        <taxon>Embryophyta</taxon>
        <taxon>Tracheophyta</taxon>
        <taxon>Spermatophyta</taxon>
        <taxon>Magnoliopsida</taxon>
        <taxon>eudicotyledons</taxon>
        <taxon>Gunneridae</taxon>
        <taxon>Pentapetalae</taxon>
        <taxon>rosids</taxon>
        <taxon>malvids</taxon>
        <taxon>Malvales</taxon>
        <taxon>Malvaceae</taxon>
        <taxon>Malvoideae</taxon>
        <taxon>Hibiscus</taxon>
    </lineage>
</organism>
<evidence type="ECO:0000313" key="2">
    <source>
        <dbReference type="EMBL" id="KAK8584194.1"/>
    </source>
</evidence>
<protein>
    <submittedName>
        <fullName evidence="2">Uncharacterized protein</fullName>
    </submittedName>
</protein>
<evidence type="ECO:0000256" key="1">
    <source>
        <dbReference type="SAM" id="MobiDB-lite"/>
    </source>
</evidence>
<reference evidence="2 3" key="1">
    <citation type="journal article" date="2024" name="G3 (Bethesda)">
        <title>Genome assembly of Hibiscus sabdariffa L. provides insights into metabolisms of medicinal natural products.</title>
        <authorList>
            <person name="Kim T."/>
        </authorList>
    </citation>
    <scope>NUCLEOTIDE SEQUENCE [LARGE SCALE GENOMIC DNA]</scope>
    <source>
        <strain evidence="2">TK-2024</strain>
        <tissue evidence="2">Old leaves</tissue>
    </source>
</reference>
<dbReference type="EMBL" id="JBBPBM010000005">
    <property type="protein sequence ID" value="KAK8584194.1"/>
    <property type="molecule type" value="Genomic_DNA"/>
</dbReference>
<keyword evidence="3" id="KW-1185">Reference proteome</keyword>
<name>A0ABR2FQQ8_9ROSI</name>
<feature type="region of interest" description="Disordered" evidence="1">
    <location>
        <begin position="157"/>
        <end position="197"/>
    </location>
</feature>
<dbReference type="Proteomes" id="UP001472677">
    <property type="component" value="Unassembled WGS sequence"/>
</dbReference>
<evidence type="ECO:0000313" key="3">
    <source>
        <dbReference type="Proteomes" id="UP001472677"/>
    </source>
</evidence>
<comment type="caution">
    <text evidence="2">The sequence shown here is derived from an EMBL/GenBank/DDBJ whole genome shotgun (WGS) entry which is preliminary data.</text>
</comment>
<feature type="compositionally biased region" description="Basic and acidic residues" evidence="1">
    <location>
        <begin position="186"/>
        <end position="197"/>
    </location>
</feature>
<feature type="region of interest" description="Disordered" evidence="1">
    <location>
        <begin position="20"/>
        <end position="46"/>
    </location>
</feature>
<feature type="compositionally biased region" description="Basic and acidic residues" evidence="1">
    <location>
        <begin position="80"/>
        <end position="94"/>
    </location>
</feature>
<proteinExistence type="predicted"/>
<feature type="region of interest" description="Disordered" evidence="1">
    <location>
        <begin position="61"/>
        <end position="94"/>
    </location>
</feature>
<accession>A0ABR2FQQ8</accession>